<feature type="region of interest" description="Disordered" evidence="3">
    <location>
        <begin position="1353"/>
        <end position="1417"/>
    </location>
</feature>
<feature type="compositionally biased region" description="Polar residues" evidence="3">
    <location>
        <begin position="575"/>
        <end position="598"/>
    </location>
</feature>
<feature type="compositionally biased region" description="Polar residues" evidence="3">
    <location>
        <begin position="642"/>
        <end position="667"/>
    </location>
</feature>
<feature type="compositionally biased region" description="Acidic residues" evidence="3">
    <location>
        <begin position="720"/>
        <end position="776"/>
    </location>
</feature>
<dbReference type="SMART" id="SM00571">
    <property type="entry name" value="DDT"/>
    <property type="match status" value="1"/>
</dbReference>
<organism evidence="6 7">
    <name type="scientific">Bos mutus grunniens</name>
    <name type="common">Wild yak</name>
    <name type="synonym">Bos grunniens</name>
    <dbReference type="NCBI Taxonomy" id="30521"/>
    <lineage>
        <taxon>Eukaryota</taxon>
        <taxon>Metazoa</taxon>
        <taxon>Chordata</taxon>
        <taxon>Craniata</taxon>
        <taxon>Vertebrata</taxon>
        <taxon>Euteleostomi</taxon>
        <taxon>Mammalia</taxon>
        <taxon>Eutheria</taxon>
        <taxon>Laurasiatheria</taxon>
        <taxon>Artiodactyla</taxon>
        <taxon>Ruminantia</taxon>
        <taxon>Pecora</taxon>
        <taxon>Bovidae</taxon>
        <taxon>Bovinae</taxon>
        <taxon>Bos</taxon>
    </lineage>
</organism>
<keyword evidence="2" id="KW-0539">Nucleus</keyword>
<evidence type="ECO:0000259" key="4">
    <source>
        <dbReference type="PROSITE" id="PS50827"/>
    </source>
</evidence>
<evidence type="ECO:0000313" key="6">
    <source>
        <dbReference type="Ensembl" id="ENSBGRP00000017575.1"/>
    </source>
</evidence>
<feature type="compositionally biased region" description="Polar residues" evidence="3">
    <location>
        <begin position="171"/>
        <end position="185"/>
    </location>
</feature>
<dbReference type="GO" id="GO:0003677">
    <property type="term" value="F:DNA binding"/>
    <property type="evidence" value="ECO:0007669"/>
    <property type="project" value="InterPro"/>
</dbReference>
<dbReference type="GO" id="GO:0005634">
    <property type="term" value="C:nucleus"/>
    <property type="evidence" value="ECO:0007669"/>
    <property type="project" value="UniProtKB-SubCell"/>
</dbReference>
<dbReference type="GO" id="GO:0000785">
    <property type="term" value="C:chromatin"/>
    <property type="evidence" value="ECO:0007669"/>
    <property type="project" value="TreeGrafter"/>
</dbReference>
<feature type="region of interest" description="Disordered" evidence="3">
    <location>
        <begin position="1"/>
        <end position="37"/>
    </location>
</feature>
<evidence type="ECO:0000313" key="7">
    <source>
        <dbReference type="Proteomes" id="UP000694520"/>
    </source>
</evidence>
<dbReference type="SMART" id="SM00391">
    <property type="entry name" value="MBD"/>
    <property type="match status" value="1"/>
</dbReference>
<feature type="compositionally biased region" description="Acidic residues" evidence="3">
    <location>
        <begin position="379"/>
        <end position="404"/>
    </location>
</feature>
<keyword evidence="7" id="KW-1185">Reference proteome</keyword>
<protein>
    <submittedName>
        <fullName evidence="6">Bromodomain adjacent to zinc finger domain 2B</fullName>
    </submittedName>
</protein>
<feature type="compositionally biased region" description="Polar residues" evidence="3">
    <location>
        <begin position="783"/>
        <end position="806"/>
    </location>
</feature>
<feature type="compositionally biased region" description="Basic and acidic residues" evidence="3">
    <location>
        <begin position="920"/>
        <end position="940"/>
    </location>
</feature>
<dbReference type="SUPFAM" id="SSF54171">
    <property type="entry name" value="DNA-binding domain"/>
    <property type="match status" value="1"/>
</dbReference>
<feature type="compositionally biased region" description="Low complexity" evidence="3">
    <location>
        <begin position="8"/>
        <end position="37"/>
    </location>
</feature>
<dbReference type="Pfam" id="PF02791">
    <property type="entry name" value="DDT"/>
    <property type="match status" value="1"/>
</dbReference>
<dbReference type="Pfam" id="PF01429">
    <property type="entry name" value="MBD"/>
    <property type="match status" value="1"/>
</dbReference>
<evidence type="ECO:0000259" key="5">
    <source>
        <dbReference type="PROSITE" id="PS50982"/>
    </source>
</evidence>
<name>A0A8B9X642_BOSMU</name>
<reference evidence="6" key="1">
    <citation type="submission" date="2019-05" db="EMBL/GenBank/DDBJ databases">
        <authorList>
            <person name="Zhang S."/>
            <person name="Liu J."/>
        </authorList>
    </citation>
    <scope>NUCLEOTIDE SEQUENCE [LARGE SCALE GENOMIC DNA]</scope>
</reference>
<feature type="region of interest" description="Disordered" evidence="3">
    <location>
        <begin position="642"/>
        <end position="811"/>
    </location>
</feature>
<sequence>MESGERLPSSTASSATPTSSSIPSVASSVSKGGLSTGAASLSSTINPCGHLFRAAGDQPFNLSTVSSAFPMVSHPVFGLHSASSGHSEFGGLGTLGTPTALAAHPQLASFPGAEWWRTTDVHTRAGAAFFPPLLGIPPLFAPPAQNHDSSSFHSRTSGKSNRNGPEKGVNGSINGNSTSSVSGINTSVLSTTASSSVGQTKSISSGGGNRKCNQEQNKTQPLDARADKIKDKKPRKKAMESSSNSDSDSGTSSDTSSEGISSSDSDDLEEDEEDQSIEESEDDDSDSETEAQQKSNNQVLLHGVSDPKAEGQKATEKAQEKRIHQPLPLLSESQTHSSFQSQQKQPQVLSQQLPFIFQSSQAKEESVNKHTSEGISSSDSDDLEEDEEDQSIEESEDDDSDSETEAQQKSNNQVLLHGVSDPKAEGQKATEKAQEKRIHQPLPLLSESQTHSSFQSQQKQPQVLSQQLPFIFQSSQAKEESVNKHTSVIQSTGLVSNVKPLSLVNQAKKETYMKLIVPSPDVLKAGNKNTSEESSSLTSELRSKREQYKQTFPAQLKKQESSKSLKKVIAALSNPKPTSSSPAHPKQTLENSNPNPFLTNALLGNHQPNGVIQSVIQEAPLALTTKTKMQSKINENIAAASSTPFSSPVNLSTSGRRTPGSQTTVIPSPSPILHSQGKEKAVSNSVNTVKTQPHSHPAQALVEQFRGTDSDILSSKDSEDSNEDEEEDDEEDEEDEEDDDSDDSQSESDSNSESDTEGSEEDDDDDKDQDESDSDTEGEKTSMKLNKTASSVKSPSISLTAHSTPRNLHIAKAPGSAPAALCSESQSPAFLGTPSSTLTSSPHSGTSKRRRVTDERELHIPLEYGWQRETRIRNFGGRLQGEVAYYAPCGKKLRQYPEVIKGMQWCLLKEEDVIPRIRAMEGRRGRPPNPDRQRAREESRIRRRKGRPPNVGSTEFLDNTDAKLLRKLQAQEIARQAAQIKLLRKLQKQEQARVAKEAKKQQAIIAAEEKRKQKEQIKIMKQQEKIKRIQQIRMEKELRAQQILEAKKKKKEEAANAKLLEAEKRIKEKEMRRQQAVLLKHQELERHRLDMERERRRQHMMLMKAMEARKKAEEKERLKQEKRDEKRLNKERKLEQRRLELEMAKELKKPNEDMCLADQKPLPELPRIPGLVLSGSTFSDCLMVVQFLRNFGKVLGFDVNIDVPNLSVLQEGLLNIGDSMGEVQDLLVRLLSAAVCDPGLITGYKAKTALGEHLLNVGVNRDNVSEILQIFMEAHCGQTELTESLKTKAFQAHTPAQKASVLAFLINELACSKSVVSEIDKNIDYMSNLRRDKWVVEGKLRKLRIIHAKKTGKRDTSGGIDLGEEQHPLGTPTPGRKRRRKGGDSDYDDDDDDDSDDQADEDDEDEEDKEDKKGKKSEICEDEVIKFRLD</sequence>
<feature type="domain" description="MBD" evidence="5">
    <location>
        <begin position="852"/>
        <end position="927"/>
    </location>
</feature>
<dbReference type="PANTHER" id="PTHR45915">
    <property type="entry name" value="TRANSCRIPTION INTERMEDIARY FACTOR"/>
    <property type="match status" value="1"/>
</dbReference>
<feature type="compositionally biased region" description="Polar residues" evidence="3">
    <location>
        <begin position="146"/>
        <end position="163"/>
    </location>
</feature>
<feature type="region of interest" description="Disordered" evidence="3">
    <location>
        <begin position="1109"/>
        <end position="1131"/>
    </location>
</feature>
<feature type="compositionally biased region" description="Low complexity" evidence="3">
    <location>
        <begin position="337"/>
        <end position="352"/>
    </location>
</feature>
<feature type="compositionally biased region" description="Basic and acidic residues" evidence="3">
    <location>
        <begin position="706"/>
        <end position="719"/>
    </location>
</feature>
<feature type="compositionally biased region" description="Polar residues" evidence="3">
    <location>
        <begin position="682"/>
        <end position="694"/>
    </location>
</feature>
<feature type="region of interest" description="Disordered" evidence="3">
    <location>
        <begin position="140"/>
        <end position="461"/>
    </location>
</feature>
<feature type="compositionally biased region" description="Polar residues" evidence="3">
    <location>
        <begin position="405"/>
        <end position="414"/>
    </location>
</feature>
<feature type="compositionally biased region" description="Acidic residues" evidence="3">
    <location>
        <begin position="264"/>
        <end position="289"/>
    </location>
</feature>
<feature type="compositionally biased region" description="Low complexity" evidence="3">
    <location>
        <begin position="831"/>
        <end position="845"/>
    </location>
</feature>
<feature type="region of interest" description="Disordered" evidence="3">
    <location>
        <begin position="573"/>
        <end position="599"/>
    </location>
</feature>
<accession>A0A8B9X642</accession>
<dbReference type="GeneTree" id="ENSGT00940000155359"/>
<feature type="compositionally biased region" description="Low complexity" evidence="3">
    <location>
        <begin position="186"/>
        <end position="197"/>
    </location>
</feature>
<evidence type="ECO:0000256" key="1">
    <source>
        <dbReference type="ARBA" id="ARBA00004123"/>
    </source>
</evidence>
<dbReference type="SUPFAM" id="SSF48371">
    <property type="entry name" value="ARM repeat"/>
    <property type="match status" value="1"/>
</dbReference>
<comment type="subcellular location">
    <subcellularLocation>
        <location evidence="1">Nucleus</location>
    </subcellularLocation>
</comment>
<feature type="compositionally biased region" description="Low complexity" evidence="3">
    <location>
        <begin position="452"/>
        <end position="461"/>
    </location>
</feature>
<evidence type="ECO:0000256" key="3">
    <source>
        <dbReference type="SAM" id="MobiDB-lite"/>
    </source>
</evidence>
<dbReference type="PANTHER" id="PTHR45915:SF1">
    <property type="entry name" value="BROMODOMAIN ADJACENT TO ZINC FINGER DOMAIN PROTEIN 2B"/>
    <property type="match status" value="1"/>
</dbReference>
<feature type="region of interest" description="Disordered" evidence="3">
    <location>
        <begin position="826"/>
        <end position="854"/>
    </location>
</feature>
<gene>
    <name evidence="6" type="primary">BAZ2B</name>
</gene>
<dbReference type="InterPro" id="IPR016177">
    <property type="entry name" value="DNA-bd_dom_sf"/>
</dbReference>
<feature type="compositionally biased region" description="Basic and acidic residues" evidence="3">
    <location>
        <begin position="305"/>
        <end position="323"/>
    </location>
</feature>
<feature type="compositionally biased region" description="Low complexity" evidence="3">
    <location>
        <begin position="240"/>
        <end position="263"/>
    </location>
</feature>
<dbReference type="InterPro" id="IPR001739">
    <property type="entry name" value="Methyl_CpG_DNA-bd"/>
</dbReference>
<dbReference type="Ensembl" id="ENSBGRT00000020346.1">
    <property type="protein sequence ID" value="ENSBGRP00000017575.1"/>
    <property type="gene ID" value="ENSBGRG00000010962.1"/>
</dbReference>
<feature type="compositionally biased region" description="Basic and acidic residues" evidence="3">
    <location>
        <begin position="362"/>
        <end position="372"/>
    </location>
</feature>
<evidence type="ECO:0000256" key="2">
    <source>
        <dbReference type="ARBA" id="ARBA00023242"/>
    </source>
</evidence>
<dbReference type="InterPro" id="IPR018501">
    <property type="entry name" value="DDT_dom"/>
</dbReference>
<dbReference type="PROSITE" id="PS50827">
    <property type="entry name" value="DDT"/>
    <property type="match status" value="1"/>
</dbReference>
<proteinExistence type="predicted"/>
<dbReference type="PROSITE" id="PS50982">
    <property type="entry name" value="MBD"/>
    <property type="match status" value="1"/>
</dbReference>
<feature type="domain" description="DDT" evidence="4">
    <location>
        <begin position="1175"/>
        <end position="1240"/>
    </location>
</feature>
<dbReference type="Proteomes" id="UP000694520">
    <property type="component" value="Chromosome 2"/>
</dbReference>
<dbReference type="Gene3D" id="3.30.890.10">
    <property type="entry name" value="Methyl-cpg-binding Protein 2, Chain A"/>
    <property type="match status" value="1"/>
</dbReference>
<reference evidence="6" key="2">
    <citation type="submission" date="2025-08" db="UniProtKB">
        <authorList>
            <consortium name="Ensembl"/>
        </authorList>
    </citation>
    <scope>IDENTIFICATION</scope>
</reference>
<feature type="region of interest" description="Disordered" evidence="3">
    <location>
        <begin position="522"/>
        <end position="547"/>
    </location>
</feature>
<feature type="compositionally biased region" description="Basic and acidic residues" evidence="3">
    <location>
        <begin position="420"/>
        <end position="438"/>
    </location>
</feature>
<feature type="region of interest" description="Disordered" evidence="3">
    <location>
        <begin position="920"/>
        <end position="952"/>
    </location>
</feature>
<feature type="compositionally biased region" description="Low complexity" evidence="3">
    <location>
        <begin position="527"/>
        <end position="540"/>
    </location>
</feature>
<dbReference type="InterPro" id="IPR016024">
    <property type="entry name" value="ARM-type_fold"/>
</dbReference>
<feature type="compositionally biased region" description="Acidic residues" evidence="3">
    <location>
        <begin position="1385"/>
        <end position="1409"/>
    </location>
</feature>
<reference evidence="6" key="3">
    <citation type="submission" date="2025-09" db="UniProtKB">
        <authorList>
            <consortium name="Ensembl"/>
        </authorList>
    </citation>
    <scope>IDENTIFICATION</scope>
</reference>